<dbReference type="AlphaFoldDB" id="A0A6P1TRT3"/>
<gene>
    <name evidence="1" type="ORF">Ana3638_21030</name>
</gene>
<dbReference type="EMBL" id="CP048000">
    <property type="protein sequence ID" value="QHQ62959.1"/>
    <property type="molecule type" value="Genomic_DNA"/>
</dbReference>
<sequence>MYKQEILTPFSVTFIKNVQIDSDIDISDGIDLTVFDPVVYSGQYHSIGKSLGKIGDYLKKE</sequence>
<keyword evidence="2" id="KW-1185">Reference proteome</keyword>
<organism evidence="1 2">
    <name type="scientific">Anaerocolumna sedimenticola</name>
    <dbReference type="NCBI Taxonomy" id="2696063"/>
    <lineage>
        <taxon>Bacteria</taxon>
        <taxon>Bacillati</taxon>
        <taxon>Bacillota</taxon>
        <taxon>Clostridia</taxon>
        <taxon>Lachnospirales</taxon>
        <taxon>Lachnospiraceae</taxon>
        <taxon>Anaerocolumna</taxon>
    </lineage>
</organism>
<reference evidence="1 2" key="1">
    <citation type="submission" date="2020-01" db="EMBL/GenBank/DDBJ databases">
        <title>Genome analysis of Anaerocolumna sp. CBA3638.</title>
        <authorList>
            <person name="Kim J."/>
            <person name="Roh S.W."/>
        </authorList>
    </citation>
    <scope>NUCLEOTIDE SEQUENCE [LARGE SCALE GENOMIC DNA]</scope>
    <source>
        <strain evidence="1 2">CBA3638</strain>
    </source>
</reference>
<proteinExistence type="predicted"/>
<evidence type="ECO:0000313" key="1">
    <source>
        <dbReference type="EMBL" id="QHQ62959.1"/>
    </source>
</evidence>
<accession>A0A6P1TRT3</accession>
<protein>
    <submittedName>
        <fullName evidence="1">Uncharacterized protein</fullName>
    </submittedName>
</protein>
<evidence type="ECO:0000313" key="2">
    <source>
        <dbReference type="Proteomes" id="UP000464314"/>
    </source>
</evidence>
<dbReference type="RefSeq" id="WP_161839781.1">
    <property type="nucleotide sequence ID" value="NZ_CP048000.1"/>
</dbReference>
<dbReference type="KEGG" id="anr:Ana3638_21030"/>
<name>A0A6P1TRT3_9FIRM</name>
<dbReference type="Proteomes" id="UP000464314">
    <property type="component" value="Chromosome"/>
</dbReference>